<dbReference type="GO" id="GO:0004252">
    <property type="term" value="F:serine-type endopeptidase activity"/>
    <property type="evidence" value="ECO:0007669"/>
    <property type="project" value="UniProtKB-EC"/>
</dbReference>
<keyword evidence="4" id="KW-1185">Reference proteome</keyword>
<accession>A0ABX1DJA6</accession>
<dbReference type="PANTHER" id="PTHR11757:SF19">
    <property type="entry name" value="PROLYL ENDOPEPTIDASE-LIKE"/>
    <property type="match status" value="1"/>
</dbReference>
<feature type="non-terminal residue" evidence="3">
    <location>
        <position position="92"/>
    </location>
</feature>
<organism evidence="3 4">
    <name type="scientific">Tamlana crocina</name>
    <dbReference type="NCBI Taxonomy" id="393006"/>
    <lineage>
        <taxon>Bacteria</taxon>
        <taxon>Pseudomonadati</taxon>
        <taxon>Bacteroidota</taxon>
        <taxon>Flavobacteriia</taxon>
        <taxon>Flavobacteriales</taxon>
        <taxon>Flavobacteriaceae</taxon>
        <taxon>Tamlana</taxon>
    </lineage>
</organism>
<sequence length="92" mass="10802">NAENAYTQKVMADTEDLQQELYKEIVGRIKQTDESVPYFKNGYWYYTRYEEGKEYPIYARKKGSMDAKEEVLINANERAKGHDYYAVSGLQV</sequence>
<evidence type="ECO:0000256" key="1">
    <source>
        <dbReference type="ARBA" id="ARBA00005228"/>
    </source>
</evidence>
<comment type="similarity">
    <text evidence="1">Belongs to the peptidase S9A family.</text>
</comment>
<evidence type="ECO:0000259" key="2">
    <source>
        <dbReference type="Pfam" id="PF02897"/>
    </source>
</evidence>
<name>A0ABX1DJA6_9FLAO</name>
<evidence type="ECO:0000313" key="3">
    <source>
        <dbReference type="EMBL" id="NJX17647.1"/>
    </source>
</evidence>
<dbReference type="InterPro" id="IPR023302">
    <property type="entry name" value="Pept_S9A_N"/>
</dbReference>
<feature type="domain" description="Peptidase S9A N-terminal" evidence="2">
    <location>
        <begin position="1"/>
        <end position="91"/>
    </location>
</feature>
<comment type="caution">
    <text evidence="3">The sequence shown here is derived from an EMBL/GenBank/DDBJ whole genome shotgun (WGS) entry which is preliminary data.</text>
</comment>
<dbReference type="Proteomes" id="UP000760545">
    <property type="component" value="Unassembled WGS sequence"/>
</dbReference>
<keyword evidence="3" id="KW-0378">Hydrolase</keyword>
<dbReference type="SUPFAM" id="SSF50993">
    <property type="entry name" value="Peptidase/esterase 'gauge' domain"/>
    <property type="match status" value="1"/>
</dbReference>
<protein>
    <submittedName>
        <fullName evidence="3">Oligopeptidase B</fullName>
        <ecNumber evidence="3">3.4.21.83</ecNumber>
    </submittedName>
</protein>
<reference evidence="3 4" key="1">
    <citation type="submission" date="2020-03" db="EMBL/GenBank/DDBJ databases">
        <title>Tamlana sp. nov, isolated from XXX.</title>
        <authorList>
            <person name="Cao W.R."/>
        </authorList>
    </citation>
    <scope>NUCLEOTIDE SEQUENCE [LARGE SCALE GENOMIC DNA]</scope>
    <source>
        <strain evidence="3 4">HST1-43</strain>
    </source>
</reference>
<proteinExistence type="inferred from homology"/>
<dbReference type="InterPro" id="IPR051543">
    <property type="entry name" value="Serine_Peptidase_S9A"/>
</dbReference>
<dbReference type="Gene3D" id="2.130.10.120">
    <property type="entry name" value="Prolyl oligopeptidase, N-terminal domain"/>
    <property type="match status" value="1"/>
</dbReference>
<dbReference type="Pfam" id="PF02897">
    <property type="entry name" value="Peptidase_S9_N"/>
    <property type="match status" value="1"/>
</dbReference>
<dbReference type="EMBL" id="JAAVJS010000899">
    <property type="protein sequence ID" value="NJX17647.1"/>
    <property type="molecule type" value="Genomic_DNA"/>
</dbReference>
<gene>
    <name evidence="3" type="ORF">HC176_19445</name>
</gene>
<dbReference type="EC" id="3.4.21.83" evidence="3"/>
<dbReference type="PANTHER" id="PTHR11757">
    <property type="entry name" value="PROTEASE FAMILY S9A OLIGOPEPTIDASE"/>
    <property type="match status" value="1"/>
</dbReference>
<feature type="non-terminal residue" evidence="3">
    <location>
        <position position="1"/>
    </location>
</feature>
<evidence type="ECO:0000313" key="4">
    <source>
        <dbReference type="Proteomes" id="UP000760545"/>
    </source>
</evidence>